<proteinExistence type="predicted"/>
<gene>
    <name evidence="1" type="ORF">SAMN05216366_12827</name>
</gene>
<dbReference type="EMBL" id="FNJQ01000028">
    <property type="protein sequence ID" value="SDP60724.1"/>
    <property type="molecule type" value="Genomic_DNA"/>
</dbReference>
<protein>
    <submittedName>
        <fullName evidence="1">Uncharacterized protein</fullName>
    </submittedName>
</protein>
<dbReference type="Proteomes" id="UP000182412">
    <property type="component" value="Unassembled WGS sequence"/>
</dbReference>
<accession>A0A1H0U3H6</accession>
<evidence type="ECO:0000313" key="2">
    <source>
        <dbReference type="Proteomes" id="UP000182412"/>
    </source>
</evidence>
<organism evidence="1 2">
    <name type="scientific">Selenomonas ruminantium</name>
    <dbReference type="NCBI Taxonomy" id="971"/>
    <lineage>
        <taxon>Bacteria</taxon>
        <taxon>Bacillati</taxon>
        <taxon>Bacillota</taxon>
        <taxon>Negativicutes</taxon>
        <taxon>Selenomonadales</taxon>
        <taxon>Selenomonadaceae</taxon>
        <taxon>Selenomonas</taxon>
    </lineage>
</organism>
<evidence type="ECO:0000313" key="1">
    <source>
        <dbReference type="EMBL" id="SDP60724.1"/>
    </source>
</evidence>
<dbReference type="AlphaFoldDB" id="A0A1H0U3H6"/>
<dbReference type="RefSeq" id="WP_074573050.1">
    <property type="nucleotide sequence ID" value="NZ_FNJQ01000028.1"/>
</dbReference>
<name>A0A1H0U3H6_SELRU</name>
<sequence>MAKIISQTNRTMLFEEINPEKLDLLTMVGDTKALDSLSDEKIKELNEKLLVHDFQEFLDKFDPVVYSFFNANTQRVMYTLKKPENVPEDLLTAIHLNMHNDFLRMLLTLVDTKRSQGLLNVDFKFEKLTDLISPHKVMEDIKQERKELRYVYSKYVELEEGDPKKLDYGDKLNVMFEEASTNYNNVMAMLPLAIEDIKTRLLLGTDQNNKQDTALALGVLTMGDSGELKVIEAPKPETNALMTLDDNINEGLIAAIEDDYEALNEENHNDYVKALVTRTFCPLPSSIVSEVDVAQEIENYNTYLDFYKQAKDDFIKTVKPLIEKILGVRMFFEQYPARTKGMRPSLFITNVKNDQLAQASYLPRLRTFLNTVNAKNDFKNTVWYAIYPSLELDRPAKARITRQRFAGNNAPKNTGANSLESLSAILDVLKDFRVQCFFNFETSDKTSFSSMATEGIDKYVERCQPLTDHLYSEYAIPCLPNFTVIPRDKSGVLLDAKMKINEDNLVELSKDQQDIMKLWIDGVYIDASYVAAGIEAACQDPAYLRDVFRRDVDSELPGVAFDFESGDHALQVRTTLAKEITGFTNPIKDEINRRGFGFVFSSENAVFAGHNITNIMVYKARNLLYDENLGVFEPVYKTQVTTYIERVLRHASGDFKQDHIVEFFSNNPNSQKSKWLSKRNMVNAIIGVGDDIDYAIDEENGMCTLDITFNGNMRNLTIETNRITTAHRAS</sequence>
<dbReference type="OrthoDB" id="1660014at2"/>
<reference evidence="1 2" key="1">
    <citation type="submission" date="2016-10" db="EMBL/GenBank/DDBJ databases">
        <authorList>
            <person name="de Groot N.N."/>
        </authorList>
    </citation>
    <scope>NUCLEOTIDE SEQUENCE [LARGE SCALE GENOMIC DNA]</scope>
    <source>
        <strain evidence="1 2">S137</strain>
    </source>
</reference>